<dbReference type="RefSeq" id="WP_301416801.1">
    <property type="nucleotide sequence ID" value="NZ_CP098023.1"/>
</dbReference>
<accession>A0ABY9EFX8</accession>
<name>A0ABY9EFX8_9GAMM</name>
<dbReference type="EMBL" id="CP098023">
    <property type="protein sequence ID" value="WKD50474.1"/>
    <property type="molecule type" value="Genomic_DNA"/>
</dbReference>
<reference evidence="1 2" key="1">
    <citation type="submission" date="2022-05" db="EMBL/GenBank/DDBJ databases">
        <title>Microbulbifer sp. nov., isolated from sponge.</title>
        <authorList>
            <person name="Gao L."/>
        </authorList>
    </citation>
    <scope>NUCLEOTIDE SEQUENCE [LARGE SCALE GENOMIC DNA]</scope>
    <source>
        <strain evidence="1 2">MI-G</strain>
    </source>
</reference>
<evidence type="ECO:0000313" key="1">
    <source>
        <dbReference type="EMBL" id="WKD50474.1"/>
    </source>
</evidence>
<organism evidence="1 2">
    <name type="scientific">Microbulbifer spongiae</name>
    <dbReference type="NCBI Taxonomy" id="2944933"/>
    <lineage>
        <taxon>Bacteria</taxon>
        <taxon>Pseudomonadati</taxon>
        <taxon>Pseudomonadota</taxon>
        <taxon>Gammaproteobacteria</taxon>
        <taxon>Cellvibrionales</taxon>
        <taxon>Microbulbiferaceae</taxon>
        <taxon>Microbulbifer</taxon>
    </lineage>
</organism>
<dbReference type="Proteomes" id="UP001321520">
    <property type="component" value="Chromosome"/>
</dbReference>
<proteinExistence type="predicted"/>
<keyword evidence="2" id="KW-1185">Reference proteome</keyword>
<protein>
    <submittedName>
        <fullName evidence="1">Uncharacterized protein</fullName>
    </submittedName>
</protein>
<sequence length="162" mass="18972">MSAPCLLIWFVIASITSARNNEYENIVNAISKTEQLGQCAINTNVERNWPFSWTPASMKVSLTKDDVTVKTSTRKFFLPDRIEQSPGSYYYYFNWSEIKESAIIPSFLEFELDRQRELKWIKVGKCPPTQEKIYFDTEYGERNNNKTYEECKNLEYVAIKCS</sequence>
<gene>
    <name evidence="1" type="ORF">M8T91_03285</name>
</gene>
<evidence type="ECO:0000313" key="2">
    <source>
        <dbReference type="Proteomes" id="UP001321520"/>
    </source>
</evidence>